<feature type="chain" id="PRO_5001495594" description="GPI anchored protein" evidence="2">
    <location>
        <begin position="23"/>
        <end position="240"/>
    </location>
</feature>
<evidence type="ECO:0008006" key="5">
    <source>
        <dbReference type="Google" id="ProtNLM"/>
    </source>
</evidence>
<feature type="region of interest" description="Disordered" evidence="1">
    <location>
        <begin position="184"/>
        <end position="219"/>
    </location>
</feature>
<feature type="signal peptide" evidence="2">
    <location>
        <begin position="1"/>
        <end position="22"/>
    </location>
</feature>
<feature type="compositionally biased region" description="Low complexity" evidence="1">
    <location>
        <begin position="184"/>
        <end position="212"/>
    </location>
</feature>
<dbReference type="GeneID" id="63697179"/>
<sequence>MVPRINLLVVMLVFFLAVSGLARGTVGSMYNAEDERSLLKLLAEHEPPTLARYQLFPRGDANVVTVTETVCGHEPGASQTSSAFDNVPGISTSSSSIVSSDTVIPPGTSVSFSTSVPASDVVPSSTATLSTTIAPSSTLASSLTSTIPVAPITSSDTVTSSAFSSISSSASSGFSTSISSRVTHSASGSTSSKTTGDAATATAPDSASTTEPSKSDAAFHPTGARTVIVALLTLLSILFF</sequence>
<evidence type="ECO:0000256" key="1">
    <source>
        <dbReference type="SAM" id="MobiDB-lite"/>
    </source>
</evidence>
<dbReference type="HOGENOM" id="CLU_1156161_0_0_1"/>
<dbReference type="OrthoDB" id="10459128at2759"/>
<name>A0A017SEH9_ASPRC</name>
<dbReference type="AlphaFoldDB" id="A0A017SEH9"/>
<gene>
    <name evidence="3" type="ORF">EURHEDRAFT_412988</name>
</gene>
<evidence type="ECO:0000313" key="3">
    <source>
        <dbReference type="EMBL" id="EYE94635.1"/>
    </source>
</evidence>
<dbReference type="RefSeq" id="XP_040638323.1">
    <property type="nucleotide sequence ID" value="XM_040782055.1"/>
</dbReference>
<dbReference type="EMBL" id="KK088425">
    <property type="protein sequence ID" value="EYE94635.1"/>
    <property type="molecule type" value="Genomic_DNA"/>
</dbReference>
<dbReference type="Proteomes" id="UP000019804">
    <property type="component" value="Unassembled WGS sequence"/>
</dbReference>
<keyword evidence="4" id="KW-1185">Reference proteome</keyword>
<accession>A0A017SEH9</accession>
<organism evidence="3 4">
    <name type="scientific">Aspergillus ruber (strain CBS 135680)</name>
    <dbReference type="NCBI Taxonomy" id="1388766"/>
    <lineage>
        <taxon>Eukaryota</taxon>
        <taxon>Fungi</taxon>
        <taxon>Dikarya</taxon>
        <taxon>Ascomycota</taxon>
        <taxon>Pezizomycotina</taxon>
        <taxon>Eurotiomycetes</taxon>
        <taxon>Eurotiomycetidae</taxon>
        <taxon>Eurotiales</taxon>
        <taxon>Aspergillaceae</taxon>
        <taxon>Aspergillus</taxon>
        <taxon>Aspergillus subgen. Aspergillus</taxon>
    </lineage>
</organism>
<proteinExistence type="predicted"/>
<protein>
    <recommendedName>
        <fullName evidence="5">GPI anchored protein</fullName>
    </recommendedName>
</protein>
<keyword evidence="2" id="KW-0732">Signal</keyword>
<evidence type="ECO:0000313" key="4">
    <source>
        <dbReference type="Proteomes" id="UP000019804"/>
    </source>
</evidence>
<evidence type="ECO:0000256" key="2">
    <source>
        <dbReference type="SAM" id="SignalP"/>
    </source>
</evidence>
<reference evidence="4" key="1">
    <citation type="journal article" date="2014" name="Nat. Commun.">
        <title>Genomic adaptations of the halophilic Dead Sea filamentous fungus Eurotium rubrum.</title>
        <authorList>
            <person name="Kis-Papo T."/>
            <person name="Weig A.R."/>
            <person name="Riley R."/>
            <person name="Persoh D."/>
            <person name="Salamov A."/>
            <person name="Sun H."/>
            <person name="Lipzen A."/>
            <person name="Wasser S.P."/>
            <person name="Rambold G."/>
            <person name="Grigoriev I.V."/>
            <person name="Nevo E."/>
        </authorList>
    </citation>
    <scope>NUCLEOTIDE SEQUENCE [LARGE SCALE GENOMIC DNA]</scope>
    <source>
        <strain evidence="4">CBS 135680</strain>
    </source>
</reference>